<dbReference type="AlphaFoldDB" id="A0A2J6RRR0"/>
<reference evidence="2 3" key="1">
    <citation type="submission" date="2016-04" db="EMBL/GenBank/DDBJ databases">
        <title>A degradative enzymes factory behind the ericoid mycorrhizal symbiosis.</title>
        <authorList>
            <consortium name="DOE Joint Genome Institute"/>
            <person name="Martino E."/>
            <person name="Morin E."/>
            <person name="Grelet G."/>
            <person name="Kuo A."/>
            <person name="Kohler A."/>
            <person name="Daghino S."/>
            <person name="Barry K."/>
            <person name="Choi C."/>
            <person name="Cichocki N."/>
            <person name="Clum A."/>
            <person name="Copeland A."/>
            <person name="Hainaut M."/>
            <person name="Haridas S."/>
            <person name="Labutti K."/>
            <person name="Lindquist E."/>
            <person name="Lipzen A."/>
            <person name="Khouja H.-R."/>
            <person name="Murat C."/>
            <person name="Ohm R."/>
            <person name="Olson A."/>
            <person name="Spatafora J."/>
            <person name="Veneault-Fourrey C."/>
            <person name="Henrissat B."/>
            <person name="Grigoriev I."/>
            <person name="Martin F."/>
            <person name="Perotto S."/>
        </authorList>
    </citation>
    <scope>NUCLEOTIDE SEQUENCE [LARGE SCALE GENOMIC DNA]</scope>
    <source>
        <strain evidence="2 3">F</strain>
    </source>
</reference>
<dbReference type="Gene3D" id="3.90.70.10">
    <property type="entry name" value="Cysteine proteinases"/>
    <property type="match status" value="1"/>
</dbReference>
<accession>A0A2J6RRR0</accession>
<dbReference type="InterPro" id="IPR038765">
    <property type="entry name" value="Papain-like_cys_pep_sf"/>
</dbReference>
<organism evidence="2 3">
    <name type="scientific">Hyaloscypha variabilis (strain UAMH 11265 / GT02V1 / F)</name>
    <name type="common">Meliniomyces variabilis</name>
    <dbReference type="NCBI Taxonomy" id="1149755"/>
    <lineage>
        <taxon>Eukaryota</taxon>
        <taxon>Fungi</taxon>
        <taxon>Dikarya</taxon>
        <taxon>Ascomycota</taxon>
        <taxon>Pezizomycotina</taxon>
        <taxon>Leotiomycetes</taxon>
        <taxon>Helotiales</taxon>
        <taxon>Hyaloscyphaceae</taxon>
        <taxon>Hyaloscypha</taxon>
        <taxon>Hyaloscypha variabilis</taxon>
    </lineage>
</organism>
<dbReference type="SUPFAM" id="SSF54001">
    <property type="entry name" value="Cysteine proteinases"/>
    <property type="match status" value="1"/>
</dbReference>
<keyword evidence="3" id="KW-1185">Reference proteome</keyword>
<dbReference type="EMBL" id="KZ613944">
    <property type="protein sequence ID" value="PMD41209.1"/>
    <property type="molecule type" value="Genomic_DNA"/>
</dbReference>
<gene>
    <name evidence="2" type="ORF">L207DRAFT_565162</name>
</gene>
<dbReference type="OrthoDB" id="640249at2759"/>
<sequence length="557" mass="61785">MADGGLIKNPSRLFIYYNARALETMDDSDPETLHWPVAVTDDGSQVRNALKAICNFGIAPESTWPYDMQTGWTYADKSNDDVIGVNDRPPAAAYEAAAKTHAVEYSRLDSKSNKTVQDYMELEQKITLGKWTLDNVRLCLIEGYPVIFGYNSFYPSKEKWDWPDATSKDKYPSLKPIPAGREHKGPDPDGKFGFGHAVLTVGFEDLGDDKHPYKGRILVQNSWGPDITSKAHFWMPYEYIMDWEATDDFWMIREVKTAAPPANRPQVKGNAATETPLPAGWKKLNPITNNKSVALSGAATIAGVGNTTTDCHYWWINKQGGSITALSWKSDHVGVFWVSPDVAVHQAVRGSLTDLTHPWEKFLVALAKSAVPLSSLAACSLDVNHTEVYWVSRGAKMGYYVQKCTWKAGWQPAERLSRDFMVGPQSRLTCTVEKGGKGITPWFVTTCGGVREYVWDKSAKEWYYGWVAAPWENRIDSDVKAISVENAVSHVVWVGPDNSLRTNHSHSTGSKITKVTGPGTVQAGSPLGLYTRKEKSFSVSYMDNAGELVVLEYGDSG</sequence>
<feature type="region of interest" description="Disordered" evidence="1">
    <location>
        <begin position="261"/>
        <end position="280"/>
    </location>
</feature>
<dbReference type="SUPFAM" id="SSF89372">
    <property type="entry name" value="Fucose-specific lectin"/>
    <property type="match status" value="1"/>
</dbReference>
<dbReference type="Proteomes" id="UP000235786">
    <property type="component" value="Unassembled WGS sequence"/>
</dbReference>
<evidence type="ECO:0008006" key="4">
    <source>
        <dbReference type="Google" id="ProtNLM"/>
    </source>
</evidence>
<evidence type="ECO:0000313" key="3">
    <source>
        <dbReference type="Proteomes" id="UP000235786"/>
    </source>
</evidence>
<evidence type="ECO:0000313" key="2">
    <source>
        <dbReference type="EMBL" id="PMD41209.1"/>
    </source>
</evidence>
<protein>
    <recommendedName>
        <fullName evidence="4">Cysteine proteinase</fullName>
    </recommendedName>
</protein>
<proteinExistence type="predicted"/>
<dbReference type="Gene3D" id="2.120.10.70">
    <property type="entry name" value="Fucose-specific lectin"/>
    <property type="match status" value="1"/>
</dbReference>
<evidence type="ECO:0000256" key="1">
    <source>
        <dbReference type="SAM" id="MobiDB-lite"/>
    </source>
</evidence>
<name>A0A2J6RRR0_HYAVF</name>